<dbReference type="EMBL" id="JANURM010000001">
    <property type="protein sequence ID" value="MDL0087822.1"/>
    <property type="molecule type" value="Genomic_DNA"/>
</dbReference>
<feature type="transmembrane region" description="Helical" evidence="1">
    <location>
        <begin position="31"/>
        <end position="50"/>
    </location>
</feature>
<keyword evidence="1" id="KW-1133">Transmembrane helix</keyword>
<keyword evidence="4" id="KW-1185">Reference proteome</keyword>
<keyword evidence="1" id="KW-0472">Membrane</keyword>
<accession>A0ABT7HM73</accession>
<dbReference type="EMBL" id="JANURM010000001">
    <property type="protein sequence ID" value="MDL0088033.1"/>
    <property type="molecule type" value="Genomic_DNA"/>
</dbReference>
<reference evidence="3" key="2">
    <citation type="journal article" date="2023" name="Microorganisms">
        <title>Isolation and Genomic Characteristics of Cat-Borne Campylobacter felis sp. nov. and Sheep-Borne Campylobacter ovis sp. nov.</title>
        <authorList>
            <person name="Wang H."/>
            <person name="Li Y."/>
            <person name="Gu Y."/>
            <person name="Zhou G."/>
            <person name="Chen X."/>
            <person name="Zhang X."/>
            <person name="Shao Z."/>
            <person name="Zhang J."/>
            <person name="Zhang M."/>
        </authorList>
    </citation>
    <scope>NUCLEOTIDE SEQUENCE</scope>
    <source>
        <strain evidence="3">PS10</strain>
    </source>
</reference>
<evidence type="ECO:0000313" key="2">
    <source>
        <dbReference type="EMBL" id="MDL0087822.1"/>
    </source>
</evidence>
<keyword evidence="1" id="KW-0812">Transmembrane</keyword>
<name>A0ABT7HM73_9BACT</name>
<evidence type="ECO:0000313" key="3">
    <source>
        <dbReference type="EMBL" id="MDL0088033.1"/>
    </source>
</evidence>
<organism evidence="3 4">
    <name type="scientific">Campylobacter gastrosuis</name>
    <dbReference type="NCBI Taxonomy" id="2974576"/>
    <lineage>
        <taxon>Bacteria</taxon>
        <taxon>Pseudomonadati</taxon>
        <taxon>Campylobacterota</taxon>
        <taxon>Epsilonproteobacteria</taxon>
        <taxon>Campylobacterales</taxon>
        <taxon>Campylobacteraceae</taxon>
        <taxon>Campylobacter</taxon>
    </lineage>
</organism>
<feature type="transmembrane region" description="Helical" evidence="1">
    <location>
        <begin position="89"/>
        <end position="111"/>
    </location>
</feature>
<proteinExistence type="predicted"/>
<feature type="transmembrane region" description="Helical" evidence="1">
    <location>
        <begin position="62"/>
        <end position="82"/>
    </location>
</feature>
<protein>
    <submittedName>
        <fullName evidence="3">L-arabinose ABC transporter</fullName>
    </submittedName>
</protein>
<gene>
    <name evidence="2" type="ORF">NYG85_00340</name>
    <name evidence="3" type="ORF">NYG85_01415</name>
</gene>
<dbReference type="RefSeq" id="WP_284936557.1">
    <property type="nucleotide sequence ID" value="NZ_JANURM010000001.1"/>
</dbReference>
<sequence length="124" mass="14588">MCCFGIRVFLLFFITILSFILNRFYTQIPVVFFYFCLANLLSFIMLSLYFKALLPNFVKENSIHYFSLIGGIFGSLFAMMIFRNFSSKFLLIQIFLSAFWLILTAILWLNFAEISSFLKEFLNA</sequence>
<dbReference type="Proteomes" id="UP001173801">
    <property type="component" value="Unassembled WGS sequence"/>
</dbReference>
<evidence type="ECO:0000256" key="1">
    <source>
        <dbReference type="SAM" id="Phobius"/>
    </source>
</evidence>
<comment type="caution">
    <text evidence="3">The sequence shown here is derived from an EMBL/GenBank/DDBJ whole genome shotgun (WGS) entry which is preliminary data.</text>
</comment>
<reference evidence="3" key="1">
    <citation type="submission" date="2022-08" db="EMBL/GenBank/DDBJ databases">
        <authorList>
            <person name="Wang H."/>
        </authorList>
    </citation>
    <scope>NUCLEOTIDE SEQUENCE</scope>
    <source>
        <strain evidence="3">PS10</strain>
    </source>
</reference>
<feature type="transmembrane region" description="Helical" evidence="1">
    <location>
        <begin position="6"/>
        <end position="24"/>
    </location>
</feature>
<evidence type="ECO:0000313" key="4">
    <source>
        <dbReference type="Proteomes" id="UP001173801"/>
    </source>
</evidence>